<dbReference type="PANTHER" id="PTHR47326">
    <property type="entry name" value="TRANSPOSABLE ELEMENT TC3 TRANSPOSASE-LIKE PROTEIN"/>
    <property type="match status" value="1"/>
</dbReference>
<keyword evidence="2" id="KW-1185">Reference proteome</keyword>
<evidence type="ECO:0000313" key="1">
    <source>
        <dbReference type="EMBL" id="KAJ8892679.1"/>
    </source>
</evidence>
<proteinExistence type="predicted"/>
<name>A0ABQ9I7R8_9NEOP</name>
<dbReference type="EMBL" id="JARBHB010000002">
    <property type="protein sequence ID" value="KAJ8892679.1"/>
    <property type="molecule type" value="Genomic_DNA"/>
</dbReference>
<gene>
    <name evidence="1" type="ORF">PR048_005260</name>
</gene>
<evidence type="ECO:0000313" key="2">
    <source>
        <dbReference type="Proteomes" id="UP001159363"/>
    </source>
</evidence>
<protein>
    <recommendedName>
        <fullName evidence="3">DUF4817 domain-containing protein</fullName>
    </recommendedName>
</protein>
<dbReference type="Proteomes" id="UP001159363">
    <property type="component" value="Chromosome 2"/>
</dbReference>
<dbReference type="PANTHER" id="PTHR47326:SF1">
    <property type="entry name" value="HTH PSQ-TYPE DOMAIN-CONTAINING PROTEIN"/>
    <property type="match status" value="1"/>
</dbReference>
<reference evidence="1 2" key="1">
    <citation type="submission" date="2023-02" db="EMBL/GenBank/DDBJ databases">
        <title>LHISI_Scaffold_Assembly.</title>
        <authorList>
            <person name="Stuart O.P."/>
            <person name="Cleave R."/>
            <person name="Magrath M.J.L."/>
            <person name="Mikheyev A.S."/>
        </authorList>
    </citation>
    <scope>NUCLEOTIDE SEQUENCE [LARGE SCALE GENOMIC DNA]</scope>
    <source>
        <strain evidence="1">Daus_M_001</strain>
        <tissue evidence="1">Leg muscle</tissue>
    </source>
</reference>
<comment type="caution">
    <text evidence="1">The sequence shown here is derived from an EMBL/GenBank/DDBJ whole genome shotgun (WGS) entry which is preliminary data.</text>
</comment>
<sequence>MYRVFGECRGNANAAPRLYRERCRGRRHSTANIIRRLDQRALESEKIMPGQGVIYGRKPYRRTPQVEERFLQMFARNPTLSSCTAGRRQGVSHSLVLTILHGDDYPYRYSTINHLIKGDRLHHLEYCQRMLKSLHNDRDFVGHILWTD</sequence>
<evidence type="ECO:0008006" key="3">
    <source>
        <dbReference type="Google" id="ProtNLM"/>
    </source>
</evidence>
<organism evidence="1 2">
    <name type="scientific">Dryococelus australis</name>
    <dbReference type="NCBI Taxonomy" id="614101"/>
    <lineage>
        <taxon>Eukaryota</taxon>
        <taxon>Metazoa</taxon>
        <taxon>Ecdysozoa</taxon>
        <taxon>Arthropoda</taxon>
        <taxon>Hexapoda</taxon>
        <taxon>Insecta</taxon>
        <taxon>Pterygota</taxon>
        <taxon>Neoptera</taxon>
        <taxon>Polyneoptera</taxon>
        <taxon>Phasmatodea</taxon>
        <taxon>Verophasmatodea</taxon>
        <taxon>Anareolatae</taxon>
        <taxon>Phasmatidae</taxon>
        <taxon>Eurycanthinae</taxon>
        <taxon>Dryococelus</taxon>
    </lineage>
</organism>
<accession>A0ABQ9I7R8</accession>